<dbReference type="RefSeq" id="WP_133847416.1">
    <property type="nucleotide sequence ID" value="NZ_SNXZ01000001.1"/>
</dbReference>
<evidence type="ECO:0000313" key="2">
    <source>
        <dbReference type="Proteomes" id="UP000295444"/>
    </source>
</evidence>
<reference evidence="1 2" key="1">
    <citation type="submission" date="2019-03" db="EMBL/GenBank/DDBJ databases">
        <title>Genomic Encyclopedia of Type Strains, Phase IV (KMG-IV): sequencing the most valuable type-strain genomes for metagenomic binning, comparative biology and taxonomic classification.</title>
        <authorList>
            <person name="Goeker M."/>
        </authorList>
    </citation>
    <scope>NUCLEOTIDE SEQUENCE [LARGE SCALE GENOMIC DNA]</scope>
    <source>
        <strain evidence="1 2">DSM 45361</strain>
    </source>
</reference>
<dbReference type="InterPro" id="IPR036890">
    <property type="entry name" value="HATPase_C_sf"/>
</dbReference>
<gene>
    <name evidence="1" type="ORF">EV186_101483</name>
</gene>
<dbReference type="AlphaFoldDB" id="A0A4R6SL01"/>
<organism evidence="1 2">
    <name type="scientific">Labedaea rhizosphaerae</name>
    <dbReference type="NCBI Taxonomy" id="598644"/>
    <lineage>
        <taxon>Bacteria</taxon>
        <taxon>Bacillati</taxon>
        <taxon>Actinomycetota</taxon>
        <taxon>Actinomycetes</taxon>
        <taxon>Pseudonocardiales</taxon>
        <taxon>Pseudonocardiaceae</taxon>
        <taxon>Labedaea</taxon>
    </lineage>
</organism>
<dbReference type="EMBL" id="SNXZ01000001">
    <property type="protein sequence ID" value="TDQ04531.1"/>
    <property type="molecule type" value="Genomic_DNA"/>
</dbReference>
<proteinExistence type="predicted"/>
<sequence>MTSDPFGTAALRESVLASWVSSPTRLREDANAEEDLRLGGYADRLLVELAQNAADAALLAGIPGALRVTLVSGELRVANTGAPLTAEGVAALASLRASAKRDGSTAGRFGVGFAAVLAVTDEPRIVSRTGGVAFSAARSRAAFPDGEREPAVLRLPWPLGDDEDPVPDGFDTEVRLPLHPSIDGPALLARLKSDVDALLLALPWLGSIAVEDDRVERVTRGESEVEIRGRRWLLNRASGRLPDDVVATLGVEARTNADWSVCWAIPDASPVTDGVLYAPTPTEERLSIPAMLIASVPVEPSRRQVMRGPAADAVLSAAAAAYPALIAKVDGLDRTSFVPPPGFPRSDVDDLLRERVLAALREAAWLPAAVGPDLRPAEATVVDTPSPALAELIADVLPGVAHGSLGAPSHAQALAALGVRRLDMTDLVAALTGVDRAPSWWRELYAALAPVADVDAAAREAMGALPVPMADGRTLPGPRGALIAESAEVAEVEGVRLVHPDAVHPLLEKLGARRAGPRELLEALRDPVDQSAVDVESGVDVRPLVDTVLRLVTDAGLTAGELPWLGALTLPARTGDWSRADELVLPGAPMLAVLAPDSPLAELSPDFAANWTPDALAAVGVLDTFAVLEVDHPTGPDHELADEQEWWDTHDEPPSRLLAIRDLDLVADDAWPAALRLLASDPRTLRALREPGYTTWWLARYALIDGAPPRDWRLPDAVDLAGLYDPVAGLDAGLARAVGVRAELSLVDADDVEDLLARLADPDRHPAPGAILRAMSALAEAPVAPEDVTPPDRMRTLAGTVADADACAVLDGPWLVAVAEPDELVAVEDFTAAAALAELVDLPLASDQLPAKVDSDGDYVPWAELGAVVEAAELAGLDLPPGGPIVHDPLVVVVDDERHEVPWWLTGDGILHVADTPEALAAGFAWRTGDWPARHLLTALITDPDPRTYLA</sequence>
<protein>
    <recommendedName>
        <fullName evidence="3">Molecular chaperone Hsp90</fullName>
    </recommendedName>
</protein>
<dbReference type="Proteomes" id="UP000295444">
    <property type="component" value="Unassembled WGS sequence"/>
</dbReference>
<comment type="caution">
    <text evidence="1">The sequence shown here is derived from an EMBL/GenBank/DDBJ whole genome shotgun (WGS) entry which is preliminary data.</text>
</comment>
<evidence type="ECO:0008006" key="3">
    <source>
        <dbReference type="Google" id="ProtNLM"/>
    </source>
</evidence>
<dbReference type="NCBIfam" id="NF047352">
    <property type="entry name" value="P_loop_sacsin"/>
    <property type="match status" value="1"/>
</dbReference>
<name>A0A4R6SL01_LABRH</name>
<evidence type="ECO:0000313" key="1">
    <source>
        <dbReference type="EMBL" id="TDQ04531.1"/>
    </source>
</evidence>
<keyword evidence="2" id="KW-1185">Reference proteome</keyword>
<dbReference type="SUPFAM" id="SSF55874">
    <property type="entry name" value="ATPase domain of HSP90 chaperone/DNA topoisomerase II/histidine kinase"/>
    <property type="match status" value="1"/>
</dbReference>
<accession>A0A4R6SL01</accession>
<dbReference type="OrthoDB" id="3201966at2"/>